<protein>
    <recommendedName>
        <fullName evidence="4">YbaB/EbfC family DNA-binding protein</fullName>
    </recommendedName>
</protein>
<dbReference type="Gene3D" id="3.30.1310.10">
    <property type="entry name" value="Nucleoid-associated protein YbaB-like domain"/>
    <property type="match status" value="1"/>
</dbReference>
<evidence type="ECO:0008006" key="4">
    <source>
        <dbReference type="Google" id="ProtNLM"/>
    </source>
</evidence>
<sequence length="256" mass="27926">MTGGPVAAQSMGDEQARLKQNLDEIAGRLATLREAVRPASDAIRRTINGEDGEGAVELVLAPDGRVESLHLDEDWRELVGEEGLEEAMLQAYRAAEASRMSDWTDAVAEGEREATGESSARPVPPQKEPGDPSTPEAGEQARIMFDVLRGARAELASFRAQLQQQVERQSETSTPDRAVRVRRDGQMVVGIDIDDRWLANSSDSMIERTVVQALRASAEDSEFDPDEALANYPSLSAMQALGSDPDQLLRRLGVTR</sequence>
<dbReference type="AlphaFoldDB" id="A0A9D2EBT8"/>
<evidence type="ECO:0000313" key="3">
    <source>
        <dbReference type="Proteomes" id="UP000824037"/>
    </source>
</evidence>
<organism evidence="2 3">
    <name type="scientific">Candidatus Ruania gallistercoris</name>
    <dbReference type="NCBI Taxonomy" id="2838746"/>
    <lineage>
        <taxon>Bacteria</taxon>
        <taxon>Bacillati</taxon>
        <taxon>Actinomycetota</taxon>
        <taxon>Actinomycetes</taxon>
        <taxon>Micrococcales</taxon>
        <taxon>Ruaniaceae</taxon>
        <taxon>Ruania</taxon>
    </lineage>
</organism>
<accession>A0A9D2EBT8</accession>
<comment type="caution">
    <text evidence="2">The sequence shown here is derived from an EMBL/GenBank/DDBJ whole genome shotgun (WGS) entry which is preliminary data.</text>
</comment>
<gene>
    <name evidence="2" type="ORF">H9815_01360</name>
</gene>
<dbReference type="EMBL" id="DXBY01000026">
    <property type="protein sequence ID" value="HIZ34397.1"/>
    <property type="molecule type" value="Genomic_DNA"/>
</dbReference>
<dbReference type="InterPro" id="IPR036894">
    <property type="entry name" value="YbaB-like_sf"/>
</dbReference>
<feature type="region of interest" description="Disordered" evidence="1">
    <location>
        <begin position="99"/>
        <end position="137"/>
    </location>
</feature>
<evidence type="ECO:0000313" key="2">
    <source>
        <dbReference type="EMBL" id="HIZ34397.1"/>
    </source>
</evidence>
<reference evidence="2" key="2">
    <citation type="submission" date="2021-04" db="EMBL/GenBank/DDBJ databases">
        <authorList>
            <person name="Gilroy R."/>
        </authorList>
    </citation>
    <scope>NUCLEOTIDE SEQUENCE</scope>
    <source>
        <strain evidence="2">ChiGjej4B4-7305</strain>
    </source>
</reference>
<name>A0A9D2EBT8_9MICO</name>
<dbReference type="Proteomes" id="UP000824037">
    <property type="component" value="Unassembled WGS sequence"/>
</dbReference>
<reference evidence="2" key="1">
    <citation type="journal article" date="2021" name="PeerJ">
        <title>Extensive microbial diversity within the chicken gut microbiome revealed by metagenomics and culture.</title>
        <authorList>
            <person name="Gilroy R."/>
            <person name="Ravi A."/>
            <person name="Getino M."/>
            <person name="Pursley I."/>
            <person name="Horton D.L."/>
            <person name="Alikhan N.F."/>
            <person name="Baker D."/>
            <person name="Gharbi K."/>
            <person name="Hall N."/>
            <person name="Watson M."/>
            <person name="Adriaenssens E.M."/>
            <person name="Foster-Nyarko E."/>
            <person name="Jarju S."/>
            <person name="Secka A."/>
            <person name="Antonio M."/>
            <person name="Oren A."/>
            <person name="Chaudhuri R.R."/>
            <person name="La Ragione R."/>
            <person name="Hildebrand F."/>
            <person name="Pallen M.J."/>
        </authorList>
    </citation>
    <scope>NUCLEOTIDE SEQUENCE</scope>
    <source>
        <strain evidence="2">ChiGjej4B4-7305</strain>
    </source>
</reference>
<proteinExistence type="predicted"/>
<evidence type="ECO:0000256" key="1">
    <source>
        <dbReference type="SAM" id="MobiDB-lite"/>
    </source>
</evidence>